<accession>A0A0H1B9J2</accession>
<evidence type="ECO:0000313" key="2">
    <source>
        <dbReference type="Proteomes" id="UP000053573"/>
    </source>
</evidence>
<gene>
    <name evidence="1" type="ORF">EMPG_16848</name>
</gene>
<dbReference type="OrthoDB" id="4182511at2759"/>
<proteinExistence type="predicted"/>
<reference evidence="2" key="1">
    <citation type="journal article" date="2015" name="PLoS Genet.">
        <title>The dynamic genome and transcriptome of the human fungal pathogen Blastomyces and close relative Emmonsia.</title>
        <authorList>
            <person name="Munoz J.F."/>
            <person name="Gauthier G.M."/>
            <person name="Desjardins C.A."/>
            <person name="Gallo J.E."/>
            <person name="Holder J."/>
            <person name="Sullivan T.D."/>
            <person name="Marty A.J."/>
            <person name="Carmen J.C."/>
            <person name="Chen Z."/>
            <person name="Ding L."/>
            <person name="Gujja S."/>
            <person name="Magrini V."/>
            <person name="Misas E."/>
            <person name="Mitreva M."/>
            <person name="Priest M."/>
            <person name="Saif S."/>
            <person name="Whiston E.A."/>
            <person name="Young S."/>
            <person name="Zeng Q."/>
            <person name="Goldman W.E."/>
            <person name="Mardis E.R."/>
            <person name="Taylor J.W."/>
            <person name="McEwen J.G."/>
            <person name="Clay O.K."/>
            <person name="Klein B.S."/>
            <person name="Cuomo C.A."/>
        </authorList>
    </citation>
    <scope>NUCLEOTIDE SEQUENCE [LARGE SCALE GENOMIC DNA]</scope>
    <source>
        <strain evidence="2">UAMH 139</strain>
    </source>
</reference>
<protein>
    <submittedName>
        <fullName evidence="1">Uncharacterized protein</fullName>
    </submittedName>
</protein>
<sequence>MGNGFPSNPGLSPWLISFEGGPISERFRVPSVEDQIENDKRELRLRDASQGLLTPNSASHHFADIPRAQFYLKNNINISAPSPTAPTATIISIDSFYALAVRAYQESVRFPDSPPPAVWAPGDPLHPYYTQILSAFFDNFHAQLQQQQQQHQGSLTIMSRDAFHAEWLKHSRSVLDNIRAEWSKRPRGSGAGGVLGTTIAIKSTANNTVYRPVANVALQQTMSQPMAPPEEGWRRGQPLHPYYELMLMRFEDHLGRLLEAEFGGPVMVEGRTLQTETFEFEAIIMREYRKMWIEMFG</sequence>
<keyword evidence="2" id="KW-1185">Reference proteome</keyword>
<dbReference type="Proteomes" id="UP000053573">
    <property type="component" value="Unassembled WGS sequence"/>
</dbReference>
<dbReference type="AlphaFoldDB" id="A0A0H1B9J2"/>
<organism evidence="1 2">
    <name type="scientific">Blastomyces silverae</name>
    <dbReference type="NCBI Taxonomy" id="2060906"/>
    <lineage>
        <taxon>Eukaryota</taxon>
        <taxon>Fungi</taxon>
        <taxon>Dikarya</taxon>
        <taxon>Ascomycota</taxon>
        <taxon>Pezizomycotina</taxon>
        <taxon>Eurotiomycetes</taxon>
        <taxon>Eurotiomycetidae</taxon>
        <taxon>Onygenales</taxon>
        <taxon>Ajellomycetaceae</taxon>
        <taxon>Blastomyces</taxon>
    </lineage>
</organism>
<comment type="caution">
    <text evidence="1">The sequence shown here is derived from an EMBL/GenBank/DDBJ whole genome shotgun (WGS) entry which is preliminary data.</text>
</comment>
<dbReference type="EMBL" id="LDEV01002776">
    <property type="protein sequence ID" value="KLJ07687.1"/>
    <property type="molecule type" value="Genomic_DNA"/>
</dbReference>
<evidence type="ECO:0000313" key="1">
    <source>
        <dbReference type="EMBL" id="KLJ07687.1"/>
    </source>
</evidence>
<name>A0A0H1B9J2_9EURO</name>